<evidence type="ECO:0000313" key="4">
    <source>
        <dbReference type="Proteomes" id="UP000294359"/>
    </source>
</evidence>
<keyword evidence="4" id="KW-1185">Reference proteome</keyword>
<dbReference type="Gene3D" id="1.25.40.10">
    <property type="entry name" value="Tetratricopeptide repeat domain"/>
    <property type="match status" value="1"/>
</dbReference>
<dbReference type="Pfam" id="PF13424">
    <property type="entry name" value="TPR_12"/>
    <property type="match status" value="1"/>
</dbReference>
<evidence type="ECO:0000313" key="3">
    <source>
        <dbReference type="EMBL" id="QBQ36153.1"/>
    </source>
</evidence>
<evidence type="ECO:0000313" key="2">
    <source>
        <dbReference type="EMBL" id="GGY77683.1"/>
    </source>
</evidence>
<dbReference type="SUPFAM" id="SSF48452">
    <property type="entry name" value="TPR-like"/>
    <property type="match status" value="1"/>
</dbReference>
<dbReference type="InterPro" id="IPR053137">
    <property type="entry name" value="NLR-like"/>
</dbReference>
<dbReference type="RefSeq" id="WP_134384438.1">
    <property type="nucleotide sequence ID" value="NZ_BMWW01000001.1"/>
</dbReference>
<dbReference type="InterPro" id="IPR011990">
    <property type="entry name" value="TPR-like_helical_dom_sf"/>
</dbReference>
<name>A0A4P7BDD1_9BURK</name>
<dbReference type="InterPro" id="IPR027417">
    <property type="entry name" value="P-loop_NTPase"/>
</dbReference>
<reference evidence="3 4" key="2">
    <citation type="submission" date="2019-03" db="EMBL/GenBank/DDBJ databases">
        <title>Draft Genome Sequences of Six Type Strains of the Genus Massilia.</title>
        <authorList>
            <person name="Miess H."/>
            <person name="Frediansyhah A."/>
            <person name="Gross H."/>
        </authorList>
    </citation>
    <scope>NUCLEOTIDE SEQUENCE [LARGE SCALE GENOMIC DNA]</scope>
    <source>
        <strain evidence="3 4">DSM 17505</strain>
    </source>
</reference>
<dbReference type="PANTHER" id="PTHR46082">
    <property type="entry name" value="ATP/GTP-BINDING PROTEIN-RELATED"/>
    <property type="match status" value="1"/>
</dbReference>
<dbReference type="EMBL" id="BMWW01000001">
    <property type="protein sequence ID" value="GGY77683.1"/>
    <property type="molecule type" value="Genomic_DNA"/>
</dbReference>
<sequence length="594" mass="65957">METHRLSLPPLDEPGEVVTFHSHKGGAGRTMALANLAVMLARGNNATVPTLMVDWDMEAPGLHQFFRAGGEGPGVLELFEACRDQLLRRSRLASAHDDEALAQAVLDAVGWESYIVRVDHSRPLYLLRAGRLDAGYTERLARLDWEALFAGCPALFRVFAANLARRFRYVLVDSRAGRTDTAGICTTLLPTRLVLVFTPNRQHLEGLEALVQRATAWRRSHEEEQRPLLIYPLPSRIEMDDPIGRALWRRGDTERGIPGYQPLFERLLAQAYGHSRMSLESYFDEVQVQQSRSLAAGEHLPVRDHDDDRFSVARTFEAFLGWFAGGHCPWQSREEIPLLTNVRAARAAMEQGGVRGVALPLARDLARLAALYRGEGHVGRAAACAEESLALYVLMLGDEHADTLDSKALLAEVLFEQGKFDEARLQQEAVLEARERMLGAGAPATLEASTALAATLAQLGQFPEALALQDVVIDSHERLLGSEHLATVESLAVRADILVHAEDLEQACNLLEHVMRLRTRLLGAEHADTIRTRTALAQARSRMAEPALRERHGRHQVVSAEQSRAGYRRVPRSRTDRGELAEDGELSEPRIGMR</sequence>
<protein>
    <submittedName>
        <fullName evidence="3">Tetratricopeptide repeat protein</fullName>
    </submittedName>
</protein>
<proteinExistence type="predicted"/>
<dbReference type="PANTHER" id="PTHR46082:SF6">
    <property type="entry name" value="AAA+ ATPASE DOMAIN-CONTAINING PROTEIN-RELATED"/>
    <property type="match status" value="1"/>
</dbReference>
<dbReference type="Proteomes" id="UP000294359">
    <property type="component" value="Chromosome"/>
</dbReference>
<dbReference type="Gene3D" id="3.40.50.300">
    <property type="entry name" value="P-loop containing nucleotide triphosphate hydrolases"/>
    <property type="match status" value="1"/>
</dbReference>
<dbReference type="OrthoDB" id="580767at2"/>
<gene>
    <name evidence="3" type="ORF">E1742_08290</name>
    <name evidence="2" type="ORF">GCM10007388_08100</name>
</gene>
<dbReference type="NCBIfam" id="NF047398">
    <property type="entry name" value="AAA_KGGVGR"/>
    <property type="match status" value="1"/>
</dbReference>
<accession>A0A4P7BDD1</accession>
<dbReference type="EMBL" id="CP038026">
    <property type="protein sequence ID" value="QBQ36153.1"/>
    <property type="molecule type" value="Genomic_DNA"/>
</dbReference>
<reference evidence="2" key="1">
    <citation type="journal article" date="2014" name="Int. J. Syst. Evol. Microbiol.">
        <title>Complete genome sequence of Corynebacterium casei LMG S-19264T (=DSM 44701T), isolated from a smear-ripened cheese.</title>
        <authorList>
            <consortium name="US DOE Joint Genome Institute (JGI-PGF)"/>
            <person name="Walter F."/>
            <person name="Albersmeier A."/>
            <person name="Kalinowski J."/>
            <person name="Ruckert C."/>
        </authorList>
    </citation>
    <scope>NUCLEOTIDE SEQUENCE</scope>
    <source>
        <strain evidence="2">KCTC 12344</strain>
    </source>
</reference>
<evidence type="ECO:0000313" key="5">
    <source>
        <dbReference type="Proteomes" id="UP000619512"/>
    </source>
</evidence>
<reference evidence="2" key="3">
    <citation type="submission" date="2022-12" db="EMBL/GenBank/DDBJ databases">
        <authorList>
            <person name="Sun Q."/>
            <person name="Kim S."/>
        </authorList>
    </citation>
    <scope>NUCLEOTIDE SEQUENCE</scope>
    <source>
        <strain evidence="2">KCTC 12344</strain>
    </source>
</reference>
<feature type="region of interest" description="Disordered" evidence="1">
    <location>
        <begin position="544"/>
        <end position="594"/>
    </location>
</feature>
<dbReference type="Pfam" id="PF13374">
    <property type="entry name" value="TPR_10"/>
    <property type="match status" value="2"/>
</dbReference>
<evidence type="ECO:0000256" key="1">
    <source>
        <dbReference type="SAM" id="MobiDB-lite"/>
    </source>
</evidence>
<dbReference type="SUPFAM" id="SSF52540">
    <property type="entry name" value="P-loop containing nucleoside triphosphate hydrolases"/>
    <property type="match status" value="1"/>
</dbReference>
<dbReference type="Proteomes" id="UP000619512">
    <property type="component" value="Unassembled WGS sequence"/>
</dbReference>
<organism evidence="2 5">
    <name type="scientific">Pseudoduganella plicata</name>
    <dbReference type="NCBI Taxonomy" id="321984"/>
    <lineage>
        <taxon>Bacteria</taxon>
        <taxon>Pseudomonadati</taxon>
        <taxon>Pseudomonadota</taxon>
        <taxon>Betaproteobacteria</taxon>
        <taxon>Burkholderiales</taxon>
        <taxon>Oxalobacteraceae</taxon>
        <taxon>Telluria group</taxon>
        <taxon>Pseudoduganella</taxon>
    </lineage>
</organism>
<dbReference type="AlphaFoldDB" id="A0A4P7BDD1"/>